<protein>
    <submittedName>
        <fullName evidence="2">Uncharacterized protein</fullName>
    </submittedName>
</protein>
<dbReference type="EMBL" id="CAAHFG010000002">
    <property type="protein sequence ID" value="VGO14666.1"/>
    <property type="molecule type" value="Genomic_DNA"/>
</dbReference>
<evidence type="ECO:0000313" key="3">
    <source>
        <dbReference type="Proteomes" id="UP000366872"/>
    </source>
</evidence>
<keyword evidence="3" id="KW-1185">Reference proteome</keyword>
<keyword evidence="1" id="KW-0732">Signal</keyword>
<accession>A0A6C2U5J3</accession>
<sequence>MEVKSKWWKMTKSLAIGSIGICCMMAFSGCLGDDDDSSSSGGNGGGMNAPSQLSVGDVIKVYEDSDPLVFTITGSSSLSKTGGHFGSQVFSGTYTYQTTSDVTAEFNVAVTASDNHDMILNFNSGQTHLKIYYGSTVYEDDNYSFDYIQGN</sequence>
<proteinExistence type="predicted"/>
<feature type="signal peptide" evidence="1">
    <location>
        <begin position="1"/>
        <end position="32"/>
    </location>
</feature>
<evidence type="ECO:0000313" key="2">
    <source>
        <dbReference type="EMBL" id="VGO14666.1"/>
    </source>
</evidence>
<reference evidence="2 3" key="1">
    <citation type="submission" date="2019-04" db="EMBL/GenBank/DDBJ databases">
        <authorList>
            <person name="Van Vliet M D."/>
        </authorList>
    </citation>
    <scope>NUCLEOTIDE SEQUENCE [LARGE SCALE GENOMIC DNA]</scope>
    <source>
        <strain evidence="2 3">F1</strain>
    </source>
</reference>
<feature type="chain" id="PRO_5025410907" evidence="1">
    <location>
        <begin position="33"/>
        <end position="151"/>
    </location>
</feature>
<dbReference type="PROSITE" id="PS51257">
    <property type="entry name" value="PROKAR_LIPOPROTEIN"/>
    <property type="match status" value="1"/>
</dbReference>
<organism evidence="2 3">
    <name type="scientific">Pontiella desulfatans</name>
    <dbReference type="NCBI Taxonomy" id="2750659"/>
    <lineage>
        <taxon>Bacteria</taxon>
        <taxon>Pseudomonadati</taxon>
        <taxon>Kiritimatiellota</taxon>
        <taxon>Kiritimatiellia</taxon>
        <taxon>Kiritimatiellales</taxon>
        <taxon>Pontiellaceae</taxon>
        <taxon>Pontiella</taxon>
    </lineage>
</organism>
<evidence type="ECO:0000256" key="1">
    <source>
        <dbReference type="SAM" id="SignalP"/>
    </source>
</evidence>
<dbReference type="AlphaFoldDB" id="A0A6C2U5J3"/>
<dbReference type="Proteomes" id="UP000366872">
    <property type="component" value="Unassembled WGS sequence"/>
</dbReference>
<gene>
    <name evidence="2" type="ORF">PDESU_03231</name>
</gene>
<name>A0A6C2U5J3_PONDE</name>